<dbReference type="AlphaFoldDB" id="A0A315Z5J8"/>
<dbReference type="PANTHER" id="PTHR14239">
    <property type="entry name" value="DUDULIN-RELATED"/>
    <property type="match status" value="1"/>
</dbReference>
<proteinExistence type="predicted"/>
<evidence type="ECO:0000313" key="3">
    <source>
        <dbReference type="EMBL" id="PWJ38547.1"/>
    </source>
</evidence>
<evidence type="ECO:0000313" key="4">
    <source>
        <dbReference type="Proteomes" id="UP000245535"/>
    </source>
</evidence>
<dbReference type="Pfam" id="PF03807">
    <property type="entry name" value="F420_oxidored"/>
    <property type="match status" value="1"/>
</dbReference>
<dbReference type="SUPFAM" id="SSF51735">
    <property type="entry name" value="NAD(P)-binding Rossmann-fold domains"/>
    <property type="match status" value="1"/>
</dbReference>
<dbReference type="Gene3D" id="3.40.50.720">
    <property type="entry name" value="NAD(P)-binding Rossmann-like Domain"/>
    <property type="match status" value="1"/>
</dbReference>
<dbReference type="Proteomes" id="UP000245535">
    <property type="component" value="Unassembled WGS sequence"/>
</dbReference>
<gene>
    <name evidence="3" type="ORF">BC781_107137</name>
</gene>
<dbReference type="InterPro" id="IPR051267">
    <property type="entry name" value="STEAP_metalloreductase"/>
</dbReference>
<protein>
    <recommendedName>
        <fullName evidence="2">Pyrroline-5-carboxylate reductase catalytic N-terminal domain-containing protein</fullName>
    </recommendedName>
</protein>
<feature type="domain" description="Pyrroline-5-carboxylate reductase catalytic N-terminal" evidence="2">
    <location>
        <begin position="2"/>
        <end position="92"/>
    </location>
</feature>
<reference evidence="3 4" key="1">
    <citation type="submission" date="2018-03" db="EMBL/GenBank/DDBJ databases">
        <title>Genomic Encyclopedia of Archaeal and Bacterial Type Strains, Phase II (KMG-II): from individual species to whole genera.</title>
        <authorList>
            <person name="Goeker M."/>
        </authorList>
    </citation>
    <scope>NUCLEOTIDE SEQUENCE [LARGE SCALE GENOMIC DNA]</scope>
    <source>
        <strain evidence="3 4">DSM 28229</strain>
    </source>
</reference>
<dbReference type="OrthoDB" id="663900at2"/>
<accession>A0A315Z5J8</accession>
<evidence type="ECO:0000256" key="1">
    <source>
        <dbReference type="ARBA" id="ARBA00023002"/>
    </source>
</evidence>
<sequence>MKIAFIGIGNVGFALANNLQKKGHEITIAHNDVNSTSVKQAKEKNPSFSVLPIQEAINQSDIVFLATPFNLNSDILSSLEFKSKTLVDCTNPVGAGISHGLESKISGAEKVQEWAKNANVVKSYTIYGFENLENASFPNYKEKPVMMIAGNDEKAKKQVEKLNTDLGFETLDVGDLSMSLHLEHMTLLWVKMVRANGHHPNFTWAYLERKV</sequence>
<name>A0A315Z5J8_SEDFL</name>
<dbReference type="InterPro" id="IPR036291">
    <property type="entry name" value="NAD(P)-bd_dom_sf"/>
</dbReference>
<dbReference type="GO" id="GO:0016491">
    <property type="term" value="F:oxidoreductase activity"/>
    <property type="evidence" value="ECO:0007669"/>
    <property type="project" value="UniProtKB-KW"/>
</dbReference>
<dbReference type="InterPro" id="IPR028939">
    <property type="entry name" value="P5C_Rdtase_cat_N"/>
</dbReference>
<evidence type="ECO:0000259" key="2">
    <source>
        <dbReference type="Pfam" id="PF03807"/>
    </source>
</evidence>
<dbReference type="EMBL" id="QGDO01000007">
    <property type="protein sequence ID" value="PWJ38547.1"/>
    <property type="molecule type" value="Genomic_DNA"/>
</dbReference>
<comment type="caution">
    <text evidence="3">The sequence shown here is derived from an EMBL/GenBank/DDBJ whole genome shotgun (WGS) entry which is preliminary data.</text>
</comment>
<dbReference type="RefSeq" id="WP_109621713.1">
    <property type="nucleotide sequence ID" value="NZ_QGDO01000007.1"/>
</dbReference>
<keyword evidence="4" id="KW-1185">Reference proteome</keyword>
<organism evidence="3 4">
    <name type="scientific">Sediminitomix flava</name>
    <dbReference type="NCBI Taxonomy" id="379075"/>
    <lineage>
        <taxon>Bacteria</taxon>
        <taxon>Pseudomonadati</taxon>
        <taxon>Bacteroidota</taxon>
        <taxon>Cytophagia</taxon>
        <taxon>Cytophagales</taxon>
        <taxon>Flammeovirgaceae</taxon>
        <taxon>Sediminitomix</taxon>
    </lineage>
</organism>
<keyword evidence="1" id="KW-0560">Oxidoreductase</keyword>